<dbReference type="Pfam" id="PF00589">
    <property type="entry name" value="Phage_integrase"/>
    <property type="match status" value="1"/>
</dbReference>
<dbReference type="EMBL" id="JAWLOF010000009">
    <property type="protein sequence ID" value="MDV7023750.1"/>
    <property type="molecule type" value="Genomic_DNA"/>
</dbReference>
<keyword evidence="2" id="KW-0229">DNA integration</keyword>
<feature type="domain" description="Tyr recombinase" evidence="5">
    <location>
        <begin position="192"/>
        <end position="379"/>
    </location>
</feature>
<reference evidence="6 7" key="1">
    <citation type="submission" date="2023-10" db="EMBL/GenBank/DDBJ databases">
        <authorList>
            <person name="Dale J."/>
        </authorList>
    </citation>
    <scope>NUCLEOTIDE SEQUENCE [LARGE SCALE GENOMIC DNA]</scope>
    <source>
        <strain evidence="6 7">2023EL-00970</strain>
    </source>
</reference>
<protein>
    <submittedName>
        <fullName evidence="6">Phage integrase Arm DNA-binding domain-containing protein</fullName>
    </submittedName>
</protein>
<dbReference type="GO" id="GO:0003677">
    <property type="term" value="F:DNA binding"/>
    <property type="evidence" value="ECO:0007669"/>
    <property type="project" value="UniProtKB-KW"/>
</dbReference>
<dbReference type="InterPro" id="IPR013762">
    <property type="entry name" value="Integrase-like_cat_sf"/>
</dbReference>
<evidence type="ECO:0000259" key="5">
    <source>
        <dbReference type="PROSITE" id="PS51898"/>
    </source>
</evidence>
<evidence type="ECO:0000256" key="3">
    <source>
        <dbReference type="ARBA" id="ARBA00023125"/>
    </source>
</evidence>
<dbReference type="Pfam" id="PF09003">
    <property type="entry name" value="Arm-DNA-bind_1"/>
    <property type="match status" value="1"/>
</dbReference>
<keyword evidence="4" id="KW-0233">DNA recombination</keyword>
<name>A0ABU4E3Q8_9ENTR</name>
<dbReference type="Gene3D" id="1.10.443.10">
    <property type="entry name" value="Intergrase catalytic core"/>
    <property type="match status" value="1"/>
</dbReference>
<evidence type="ECO:0000313" key="7">
    <source>
        <dbReference type="Proteomes" id="UP001187066"/>
    </source>
</evidence>
<dbReference type="Gene3D" id="1.10.150.130">
    <property type="match status" value="1"/>
</dbReference>
<comment type="caution">
    <text evidence="6">The sequence shown here is derived from an EMBL/GenBank/DDBJ whole genome shotgun (WGS) entry which is preliminary data.</text>
</comment>
<dbReference type="InterPro" id="IPR002104">
    <property type="entry name" value="Integrase_catalytic"/>
</dbReference>
<dbReference type="Gene3D" id="3.30.160.60">
    <property type="entry name" value="Classic Zinc Finger"/>
    <property type="match status" value="1"/>
</dbReference>
<evidence type="ECO:0000256" key="2">
    <source>
        <dbReference type="ARBA" id="ARBA00022908"/>
    </source>
</evidence>
<sequence length="379" mass="43008">MAARPRKHNIDIPNLYCKLDKRTSKIYWQYRHPVTGVFVGFGLDADAAKAAAMEMNRIIAEQETQQSYALIDMAIKANTKKEPGIRVNSWIKRYNEIQQERVDNKELSSSTLKSRKSCALIFEKRASHLRLVDVDTKIIATIIDEYKSSGKARMGQLMRAVLIDIFKEAQHAGEVPPGYNPALAVKNPIAKVQRSRMTLEQWNLIYKSAEKYAPCLQNSMLLALLTGQRRGDLVDLKFSDVWDGYLHIIQNKTGAKIALPLTLRCEAIGLSLSEVIARCRDRVVSPYLLHHVRKHSTIDAGDAVTEGTITRMFMEARNEAKINWPKGTTPPSFHEQRSLASRLYKEQGVDVKTLLGHSTDAMSEQYRDDRGLDWKKLVI</sequence>
<keyword evidence="7" id="KW-1185">Reference proteome</keyword>
<evidence type="ECO:0000256" key="4">
    <source>
        <dbReference type="ARBA" id="ARBA00023172"/>
    </source>
</evidence>
<dbReference type="PROSITE" id="PS51898">
    <property type="entry name" value="TYR_RECOMBINASE"/>
    <property type="match status" value="1"/>
</dbReference>
<proteinExistence type="inferred from homology"/>
<dbReference type="RefSeq" id="WP_317678558.1">
    <property type="nucleotide sequence ID" value="NZ_JAWLOF010000009.1"/>
</dbReference>
<dbReference type="SUPFAM" id="SSF56349">
    <property type="entry name" value="DNA breaking-rejoining enzymes"/>
    <property type="match status" value="1"/>
</dbReference>
<dbReference type="Proteomes" id="UP001187066">
    <property type="component" value="Unassembled WGS sequence"/>
</dbReference>
<evidence type="ECO:0000313" key="6">
    <source>
        <dbReference type="EMBL" id="MDV7023750.1"/>
    </source>
</evidence>
<dbReference type="InterPro" id="IPR011010">
    <property type="entry name" value="DNA_brk_join_enz"/>
</dbReference>
<keyword evidence="3 6" id="KW-0238">DNA-binding</keyword>
<gene>
    <name evidence="6" type="ORF">R4P48_13825</name>
</gene>
<evidence type="ECO:0000256" key="1">
    <source>
        <dbReference type="ARBA" id="ARBA00008857"/>
    </source>
</evidence>
<dbReference type="InterPro" id="IPR015094">
    <property type="entry name" value="Integrase_lambda-typ_DNA-bd_N"/>
</dbReference>
<dbReference type="InterPro" id="IPR010998">
    <property type="entry name" value="Integrase_recombinase_N"/>
</dbReference>
<organism evidence="6 7">
    <name type="scientific">Atlantibacter subterraneus</name>
    <dbReference type="NCBI Taxonomy" id="255519"/>
    <lineage>
        <taxon>Bacteria</taxon>
        <taxon>Pseudomonadati</taxon>
        <taxon>Pseudomonadota</taxon>
        <taxon>Gammaproteobacteria</taxon>
        <taxon>Enterobacterales</taxon>
        <taxon>Enterobacteriaceae</taxon>
        <taxon>Atlantibacter</taxon>
    </lineage>
</organism>
<comment type="similarity">
    <text evidence="1">Belongs to the 'phage' integrase family.</text>
</comment>
<accession>A0ABU4E3Q8</accession>